<dbReference type="EMBL" id="JAZHOG010000007">
    <property type="protein sequence ID" value="MEJ8568194.1"/>
    <property type="molecule type" value="Genomic_DNA"/>
</dbReference>
<organism evidence="9 10">
    <name type="scientific">Elongatibacter sediminis</name>
    <dbReference type="NCBI Taxonomy" id="3119006"/>
    <lineage>
        <taxon>Bacteria</taxon>
        <taxon>Pseudomonadati</taxon>
        <taxon>Pseudomonadota</taxon>
        <taxon>Gammaproteobacteria</taxon>
        <taxon>Chromatiales</taxon>
        <taxon>Wenzhouxiangellaceae</taxon>
        <taxon>Elongatibacter</taxon>
    </lineage>
</organism>
<feature type="domain" description="Phospholipase D-like" evidence="8">
    <location>
        <begin position="55"/>
        <end position="193"/>
    </location>
</feature>
<evidence type="ECO:0000256" key="3">
    <source>
        <dbReference type="ARBA" id="ARBA00012027"/>
    </source>
</evidence>
<proteinExistence type="inferred from homology"/>
<feature type="region of interest" description="Disordered" evidence="7">
    <location>
        <begin position="105"/>
        <end position="126"/>
    </location>
</feature>
<evidence type="ECO:0000259" key="8">
    <source>
        <dbReference type="Pfam" id="PF13091"/>
    </source>
</evidence>
<dbReference type="Gene3D" id="3.30.870.10">
    <property type="entry name" value="Endonuclease Chain A"/>
    <property type="match status" value="2"/>
</dbReference>
<gene>
    <name evidence="9" type="ORF">V3330_11210</name>
</gene>
<dbReference type="GO" id="GO:0016042">
    <property type="term" value="P:lipid catabolic process"/>
    <property type="evidence" value="ECO:0007669"/>
    <property type="project" value="UniProtKB-KW"/>
</dbReference>
<protein>
    <recommendedName>
        <fullName evidence="3">phospholipase D</fullName>
        <ecNumber evidence="3">3.1.4.4</ecNumber>
    </recommendedName>
</protein>
<dbReference type="InterPro" id="IPR025202">
    <property type="entry name" value="PLD-like_dom"/>
</dbReference>
<keyword evidence="4" id="KW-0378">Hydrolase</keyword>
<evidence type="ECO:0000313" key="10">
    <source>
        <dbReference type="Proteomes" id="UP001359886"/>
    </source>
</evidence>
<dbReference type="GO" id="GO:0004630">
    <property type="term" value="F:phospholipase D activity"/>
    <property type="evidence" value="ECO:0007669"/>
    <property type="project" value="UniProtKB-EC"/>
</dbReference>
<dbReference type="PANTHER" id="PTHR43856">
    <property type="entry name" value="CARDIOLIPIN HYDROLASE"/>
    <property type="match status" value="1"/>
</dbReference>
<sequence>MLVAARAVHSESVPIEAVPMTHPQPFAAHFGGPDQAPDALRDLLARRLAAVPAGGRVDWVTYYFRDRELARELVRARQRGVTVNLVLEGRPRVARANEAVIRILRGSPGGENGPSTEPEGTGREGLGNGLRLLAARGILAPRGLAWKPQVHEKIYCFSHPEPVAFVGSFNPSGDRPEDDPEVVRRIGDHRVAHNALVEVRDPALVDCLGAHVRQLQRNGSWLFRRGPAGDHEFDTGSVYFWPRRGPHPVEAMLESMQPGSRVRIAASHIRNPGSVACLCRLARRGVEVEVTAEHTRRRVPPRMERRLVAAGIGFTRLGADADVPMHLKFVLADGPAGRRLAFGSFNWTRPSYYLNHEVAVITGNEALWSAFDARWRELAANPAVVPPHNPAGHG</sequence>
<comment type="catalytic activity">
    <reaction evidence="1">
        <text>a 1,2-diacyl-sn-glycero-3-phosphocholine + H2O = a 1,2-diacyl-sn-glycero-3-phosphate + choline + H(+)</text>
        <dbReference type="Rhea" id="RHEA:14445"/>
        <dbReference type="ChEBI" id="CHEBI:15354"/>
        <dbReference type="ChEBI" id="CHEBI:15377"/>
        <dbReference type="ChEBI" id="CHEBI:15378"/>
        <dbReference type="ChEBI" id="CHEBI:57643"/>
        <dbReference type="ChEBI" id="CHEBI:58608"/>
        <dbReference type="EC" id="3.1.4.4"/>
    </reaction>
</comment>
<keyword evidence="5" id="KW-0442">Lipid degradation</keyword>
<keyword evidence="10" id="KW-1185">Reference proteome</keyword>
<evidence type="ECO:0000256" key="2">
    <source>
        <dbReference type="ARBA" id="ARBA00008664"/>
    </source>
</evidence>
<dbReference type="RefSeq" id="WP_354695517.1">
    <property type="nucleotide sequence ID" value="NZ_JAZHOG010000007.1"/>
</dbReference>
<dbReference type="SUPFAM" id="SSF56024">
    <property type="entry name" value="Phospholipase D/nuclease"/>
    <property type="match status" value="2"/>
</dbReference>
<evidence type="ECO:0000256" key="4">
    <source>
        <dbReference type="ARBA" id="ARBA00022801"/>
    </source>
</evidence>
<dbReference type="Pfam" id="PF13091">
    <property type="entry name" value="PLDc_2"/>
    <property type="match status" value="2"/>
</dbReference>
<dbReference type="EC" id="3.1.4.4" evidence="3"/>
<evidence type="ECO:0000256" key="1">
    <source>
        <dbReference type="ARBA" id="ARBA00000798"/>
    </source>
</evidence>
<evidence type="ECO:0000313" key="9">
    <source>
        <dbReference type="EMBL" id="MEJ8568194.1"/>
    </source>
</evidence>
<dbReference type="AlphaFoldDB" id="A0AAW9RFK8"/>
<dbReference type="GO" id="GO:0016891">
    <property type="term" value="F:RNA endonuclease activity producing 5'-phosphomonoesters, hydrolytic mechanism"/>
    <property type="evidence" value="ECO:0007669"/>
    <property type="project" value="TreeGrafter"/>
</dbReference>
<keyword evidence="6" id="KW-0443">Lipid metabolism</keyword>
<name>A0AAW9RFK8_9GAMM</name>
<evidence type="ECO:0000256" key="7">
    <source>
        <dbReference type="SAM" id="MobiDB-lite"/>
    </source>
</evidence>
<accession>A0AAW9RFK8</accession>
<evidence type="ECO:0000256" key="5">
    <source>
        <dbReference type="ARBA" id="ARBA00022963"/>
    </source>
</evidence>
<comment type="similarity">
    <text evidence="2">Belongs to the phospholipase D family.</text>
</comment>
<dbReference type="PANTHER" id="PTHR43856:SF1">
    <property type="entry name" value="MITOCHONDRIAL CARDIOLIPIN HYDROLASE"/>
    <property type="match status" value="1"/>
</dbReference>
<reference evidence="9 10" key="1">
    <citation type="submission" date="2024-02" db="EMBL/GenBank/DDBJ databases">
        <title>A novel Wenzhouxiangellaceae bacterium, isolated from coastal sediments.</title>
        <authorList>
            <person name="Du Z.-J."/>
            <person name="Ye Y.-Q."/>
            <person name="Zhang X.-Y."/>
        </authorList>
    </citation>
    <scope>NUCLEOTIDE SEQUENCE [LARGE SCALE GENOMIC DNA]</scope>
    <source>
        <strain evidence="9 10">CH-27</strain>
    </source>
</reference>
<evidence type="ECO:0000256" key="6">
    <source>
        <dbReference type="ARBA" id="ARBA00023098"/>
    </source>
</evidence>
<dbReference type="InterPro" id="IPR051406">
    <property type="entry name" value="PLD_domain"/>
</dbReference>
<comment type="caution">
    <text evidence="9">The sequence shown here is derived from an EMBL/GenBank/DDBJ whole genome shotgun (WGS) entry which is preliminary data.</text>
</comment>
<feature type="domain" description="Phospholipase D-like" evidence="8">
    <location>
        <begin position="260"/>
        <end position="373"/>
    </location>
</feature>
<dbReference type="Proteomes" id="UP001359886">
    <property type="component" value="Unassembled WGS sequence"/>
</dbReference>